<feature type="coiled-coil region" evidence="1">
    <location>
        <begin position="79"/>
        <end position="134"/>
    </location>
</feature>
<organism evidence="3 4">
    <name type="scientific">Sporothrix stenoceras</name>
    <dbReference type="NCBI Taxonomy" id="5173"/>
    <lineage>
        <taxon>Eukaryota</taxon>
        <taxon>Fungi</taxon>
        <taxon>Dikarya</taxon>
        <taxon>Ascomycota</taxon>
        <taxon>Pezizomycotina</taxon>
        <taxon>Sordariomycetes</taxon>
        <taxon>Sordariomycetidae</taxon>
        <taxon>Ophiostomatales</taxon>
        <taxon>Ophiostomataceae</taxon>
        <taxon>Sporothrix</taxon>
    </lineage>
</organism>
<comment type="caution">
    <text evidence="3">The sequence shown here is derived from an EMBL/GenBank/DDBJ whole genome shotgun (WGS) entry which is preliminary data.</text>
</comment>
<name>A0ABR3YX22_9PEZI</name>
<dbReference type="Proteomes" id="UP001583186">
    <property type="component" value="Unassembled WGS sequence"/>
</dbReference>
<gene>
    <name evidence="3" type="ORF">Sste5346_006877</name>
</gene>
<reference evidence="3 4" key="1">
    <citation type="journal article" date="2024" name="IMA Fungus">
        <title>IMA Genome - F19 : A genome assembly and annotation guide to empower mycologists, including annotated draft genome sequences of Ceratocystis pirilliformis, Diaporthe australafricana, Fusarium ophioides, Paecilomyces lecythidis, and Sporothrix stenoceras.</title>
        <authorList>
            <person name="Aylward J."/>
            <person name="Wilson A.M."/>
            <person name="Visagie C.M."/>
            <person name="Spraker J."/>
            <person name="Barnes I."/>
            <person name="Buitendag C."/>
            <person name="Ceriani C."/>
            <person name="Del Mar Angel L."/>
            <person name="du Plessis D."/>
            <person name="Fuchs T."/>
            <person name="Gasser K."/>
            <person name="Kramer D."/>
            <person name="Li W."/>
            <person name="Munsamy K."/>
            <person name="Piso A."/>
            <person name="Price J.L."/>
            <person name="Sonnekus B."/>
            <person name="Thomas C."/>
            <person name="van der Nest A."/>
            <person name="van Dijk A."/>
            <person name="van Heerden A."/>
            <person name="van Vuuren N."/>
            <person name="Yilmaz N."/>
            <person name="Duong T.A."/>
            <person name="van der Merwe N.A."/>
            <person name="Wingfield M.J."/>
            <person name="Wingfield B.D."/>
        </authorList>
    </citation>
    <scope>NUCLEOTIDE SEQUENCE [LARGE SCALE GENOMIC DNA]</scope>
    <source>
        <strain evidence="3 4">CMW 5346</strain>
    </source>
</reference>
<proteinExistence type="predicted"/>
<keyword evidence="1" id="KW-0175">Coiled coil</keyword>
<evidence type="ECO:0000256" key="1">
    <source>
        <dbReference type="SAM" id="Coils"/>
    </source>
</evidence>
<sequence>MPRDPISSVAGSTTRGTAATSNKDYQQLSPHGVDGVSTQDAVCEQNQTMDRDLYVEDAQQLQTKHSSVAAITSEGAEENARLRAKIQQLQSDAEAEQITLDNMFVELTRVEEELQDTKARLADTESECEGLRATLAQAGGSGHGAVLGNSTTTIGRSSPVMQQTILDLTASLRIKDESLKTKEADLVNERTTQIQLSQTPQSTLEQVVAQTHMCDAVVLSQNETGAREYSNSVGELQQHVRFFKANSERLAQIVRDLKDQNWRLSEDLEVKQRELEDVVSMNLVLKMQAAPEKEL</sequence>
<evidence type="ECO:0000256" key="2">
    <source>
        <dbReference type="SAM" id="MobiDB-lite"/>
    </source>
</evidence>
<accession>A0ABR3YX22</accession>
<feature type="compositionally biased region" description="Low complexity" evidence="2">
    <location>
        <begin position="7"/>
        <end position="21"/>
    </location>
</feature>
<dbReference type="EMBL" id="JAWCUI010000043">
    <property type="protein sequence ID" value="KAL1892592.1"/>
    <property type="molecule type" value="Genomic_DNA"/>
</dbReference>
<feature type="region of interest" description="Disordered" evidence="2">
    <location>
        <begin position="1"/>
        <end position="39"/>
    </location>
</feature>
<evidence type="ECO:0000313" key="4">
    <source>
        <dbReference type="Proteomes" id="UP001583186"/>
    </source>
</evidence>
<protein>
    <submittedName>
        <fullName evidence="3">Uncharacterized protein</fullName>
    </submittedName>
</protein>
<evidence type="ECO:0000313" key="3">
    <source>
        <dbReference type="EMBL" id="KAL1892592.1"/>
    </source>
</evidence>
<keyword evidence="4" id="KW-1185">Reference proteome</keyword>